<dbReference type="GO" id="GO:0004519">
    <property type="term" value="F:endonuclease activity"/>
    <property type="evidence" value="ECO:0007669"/>
    <property type="project" value="UniProtKB-UniRule"/>
</dbReference>
<keyword evidence="5 12" id="KW-0378">Hydrolase</keyword>
<feature type="active site" description="Proton acceptor for HNH nuclease domain" evidence="12">
    <location>
        <position position="772"/>
    </location>
</feature>
<dbReference type="Pfam" id="PF13395">
    <property type="entry name" value="HNH_4"/>
    <property type="match status" value="1"/>
</dbReference>
<feature type="binding site" evidence="12">
    <location>
        <position position="8"/>
    </location>
    <ligand>
        <name>Mg(2+)</name>
        <dbReference type="ChEBI" id="CHEBI:18420"/>
        <label>2</label>
    </ligand>
</feature>
<feature type="binding site" evidence="12">
    <location>
        <position position="688"/>
    </location>
    <ligand>
        <name>Mg(2+)</name>
        <dbReference type="ChEBI" id="CHEBI:18420"/>
        <label>1</label>
    </ligand>
</feature>
<evidence type="ECO:0000256" key="11">
    <source>
        <dbReference type="ARBA" id="ARBA00046380"/>
    </source>
</evidence>
<feature type="binding site" evidence="12">
    <location>
        <position position="935"/>
    </location>
    <ligand>
        <name>Mg(2+)</name>
        <dbReference type="ChEBI" id="CHEBI:18420"/>
        <label>2</label>
    </ligand>
</feature>
<protein>
    <recommendedName>
        <fullName evidence="12">CRISPR-associated endonuclease Cas9</fullName>
        <ecNumber evidence="12">3.1.-.-</ecNumber>
    </recommendedName>
</protein>
<dbReference type="InterPro" id="IPR028629">
    <property type="entry name" value="Cas9"/>
</dbReference>
<comment type="subunit">
    <text evidence="11 12">Monomer. Binds crRNA and tracrRNA.</text>
</comment>
<feature type="binding site" evidence="12">
    <location>
        <position position="692"/>
    </location>
    <ligand>
        <name>Mg(2+)</name>
        <dbReference type="ChEBI" id="CHEBI:18420"/>
        <label>1</label>
    </ligand>
</feature>
<evidence type="ECO:0000256" key="1">
    <source>
        <dbReference type="ARBA" id="ARBA00001946"/>
    </source>
</evidence>
<dbReference type="InterPro" id="IPR036397">
    <property type="entry name" value="RNaseH_sf"/>
</dbReference>
<dbReference type="EMBL" id="BMWS01000011">
    <property type="protein sequence ID" value="GGX17656.1"/>
    <property type="molecule type" value="Genomic_DNA"/>
</dbReference>
<comment type="function">
    <text evidence="12">CRISPR (clustered regularly interspaced short palindromic repeat) is an adaptive immune system that provides protection against mobile genetic elements (viruses, transposable elements and conjugative plasmids). CRISPR clusters contain spacers, sequences complementary to antecedent mobile elements, and target invading nucleic acids. CRISPR clusters are transcribed and processed into CRISPR RNA (crRNA). In type II CRISPR systems correct processing of pre-crRNA requires a trans-encoded small RNA (tracrRNA), endogenous ribonuclease 3 (rnc) and this protein. The tracrRNA serves as a guide for ribonuclease 3-aided processing of pre-crRNA. Subsequently Cas9/crRNA/tracrRNA endonucleolytically cleaves linear or circular dsDNA target complementary to the spacer; Cas9 is inactive in the absence of the 2 guide RNAs (gRNA). Cas9 recognizes the protospacer adjacent motif (PAM) in the CRISPR repeat sequences to help distinguish self versus nonself, as targets within the bacterial CRISPR locus do not have PAMs. PAM recognition is also required for catalytic activity.</text>
</comment>
<comment type="cofactor">
    <cofactor evidence="1 12">
        <name>Mg(2+)</name>
        <dbReference type="ChEBI" id="CHEBI:18420"/>
    </cofactor>
</comment>
<evidence type="ECO:0000313" key="15">
    <source>
        <dbReference type="Proteomes" id="UP000601108"/>
    </source>
</evidence>
<dbReference type="RefSeq" id="WP_027414302.1">
    <property type="nucleotide sequence ID" value="NZ_BMWS01000011.1"/>
</dbReference>
<evidence type="ECO:0000256" key="5">
    <source>
        <dbReference type="ARBA" id="ARBA00022801"/>
    </source>
</evidence>
<evidence type="ECO:0000259" key="13">
    <source>
        <dbReference type="PROSITE" id="PS51749"/>
    </source>
</evidence>
<evidence type="ECO:0000256" key="12">
    <source>
        <dbReference type="HAMAP-Rule" id="MF_01480"/>
    </source>
</evidence>
<keyword evidence="7 12" id="KW-0694">RNA-binding</keyword>
<keyword evidence="15" id="KW-1185">Reference proteome</keyword>
<proteinExistence type="inferred from homology"/>
<dbReference type="InterPro" id="IPR003615">
    <property type="entry name" value="HNH_nuc"/>
</dbReference>
<evidence type="ECO:0000256" key="9">
    <source>
        <dbReference type="ARBA" id="ARBA00023125"/>
    </source>
</evidence>
<keyword evidence="9 12" id="KW-0238">DNA-binding</keyword>
<gene>
    <name evidence="12 14" type="primary">cas9</name>
    <name evidence="14" type="ORF">GCM10007384_18810</name>
</gene>
<organism evidence="14 15">
    <name type="scientific">Aquimarina muelleri</name>
    <dbReference type="NCBI Taxonomy" id="279356"/>
    <lineage>
        <taxon>Bacteria</taxon>
        <taxon>Pseudomonadati</taxon>
        <taxon>Bacteroidota</taxon>
        <taxon>Flavobacteriia</taxon>
        <taxon>Flavobacteriales</taxon>
        <taxon>Flavobacteriaceae</taxon>
        <taxon>Aquimarina</taxon>
    </lineage>
</organism>
<dbReference type="GO" id="GO:0043571">
    <property type="term" value="P:maintenance of CRISPR repeat elements"/>
    <property type="evidence" value="ECO:0007669"/>
    <property type="project" value="UniProtKB-UniRule"/>
</dbReference>
<dbReference type="Gene3D" id="3.30.420.10">
    <property type="entry name" value="Ribonuclease H-like superfamily/Ribonuclease H"/>
    <property type="match status" value="3"/>
</dbReference>
<accession>A0A918JUP0</accession>
<sequence length="1374" mass="159452">MKQILGLDLGTTSIGWAFVNEAEDSTEKSSIIKTGVRVIPLSTDEQQDFKKGDSITINADRTLKRGARRNLQRYKQRRKAVLQILKQVKFLDQIKFLSEDGDSTHSTYALRAKAPVQKISKQDFARVLLMINKKRGYKSSRKANNAEDGQIIDGMTVAKELHNKSLTPGQYSYQLLVDGKQQLPDYYRSDLQNELDSIWKFQKEFYPEILNEEHKENLTGKNKTQTESYIKKTLGIDKAENKGKNKKLEQYEWRNKGVSEKIELRELAFVLIEINNQIHQSSGYLGAISDRSKELFFDNLTVGQYQYNFLKENPGKPLKNQVFYRQDYMDEFDAIWKEQSKHYPELTEEIRKSLRDITIFYQRKLKSQKGLINICELEGKEKEIWVDGMRKKKYIGPRVAPKSSPVFQQAKVWQNINAIRITKKDNPTEEFILEEDTKQLLFKELNIKDSWSSAQLLKWIFEGSSNAPKDWQVNFEKIEGNRTQATLLKIYLQILEIEGYNNIGHEKTEAPILLKDIQTCFKEIGITPDILTLDMYISGNEFSKQQAYELWHLLYSYEEDKSQTGVESLKEKLQTNFGFKETHTKLLTSVVFQQDYGNLSVRALRKIYPFLESGHTYDQACSLAKYNHSHSLTAEENENRSLSDSIEILKKNSLRNPVVEKILNQMINVVNAIIAHPDMGRPDEIRVELARELKKTAAQRKDMTISIARATREHEAYRNTIKKEFGLSYVSRKDLIKYKLYLELKSIGFKTLYSGTYIKPEELFTNKFDVEHIIPQSVLFDDSFSNKTLELRDVNLEKGNETAFDYCERKGWLNDFESRIQEIFSKKDITYGKRQKLLMTKADIPDDFLNRDLGNSAYIARKASEILRQITRNVHATSGSITAKLRSDWELIHVLQELTWDKYEALGLTYYEKNKKGKELPRIKDWTKRNDHRHHAMDAITVAFTKPAYIQYLNNMNAKGNKDGIIYSIEQKYTYRNGDGGRKFKKPFENIREESKKHLETILISHKAKNKVVTLNKNKIKVKGKGNFITKTELTPRGQLHKETIYGRSNFYEIKEEKINATFDTHKIQAVTNPDYKEALQKRLKDHENDPKKAFAGKNSPIKNPVYIANTTNKVPEIVKTKTIQSQFTIRKDITPDNFKDTKAIHKVVDLGIRKILLERLAHFNGNGKEAFSNLEDHPIWFNKEKGIVIKSVKITGVANAEPLHHAKDHHGKEIVDANNKPIAVDYVSTGNNHHVAIYRDEKNNLHEEVVSFYEAVARKNLGESIIKNTHEKGWNLLFTMKQNEMFVFPSEDFNPLEVDLLDPDNIHIIGSNLFRVQKISTKNYVFRHHLETQLVDSKELKDITYYSIRSLDKLNTIQKIRLNHLGEIVQVGE</sequence>
<dbReference type="GO" id="GO:0003723">
    <property type="term" value="F:RNA binding"/>
    <property type="evidence" value="ECO:0007669"/>
    <property type="project" value="UniProtKB-UniRule"/>
</dbReference>
<dbReference type="PROSITE" id="PS51749">
    <property type="entry name" value="HNH_CAS9"/>
    <property type="match status" value="1"/>
</dbReference>
<evidence type="ECO:0000256" key="3">
    <source>
        <dbReference type="ARBA" id="ARBA00022723"/>
    </source>
</evidence>
<comment type="caution">
    <text evidence="14">The sequence shown here is derived from an EMBL/GenBank/DDBJ whole genome shotgun (WGS) entry which is preliminary data.</text>
</comment>
<keyword evidence="3 12" id="KW-0479">Metal-binding</keyword>
<dbReference type="InterPro" id="IPR041383">
    <property type="entry name" value="RuvC_III"/>
</dbReference>
<feature type="domain" description="HNH Cas9-type" evidence="13">
    <location>
        <begin position="696"/>
        <end position="853"/>
    </location>
</feature>
<evidence type="ECO:0000256" key="10">
    <source>
        <dbReference type="ARBA" id="ARBA00023211"/>
    </source>
</evidence>
<dbReference type="HAMAP" id="MF_01480">
    <property type="entry name" value="Cas9"/>
    <property type="match status" value="1"/>
</dbReference>
<feature type="binding site" evidence="12">
    <location>
        <position position="8"/>
    </location>
    <ligand>
        <name>Mg(2+)</name>
        <dbReference type="ChEBI" id="CHEBI:18420"/>
        <label>1</label>
    </ligand>
</feature>
<dbReference type="Proteomes" id="UP000601108">
    <property type="component" value="Unassembled WGS sequence"/>
</dbReference>
<comment type="similarity">
    <text evidence="12">Belongs to the CRISPR-associated Cas9 family.</text>
</comment>
<dbReference type="GO" id="GO:0046872">
    <property type="term" value="F:metal ion binding"/>
    <property type="evidence" value="ECO:0007669"/>
    <property type="project" value="UniProtKB-UniRule"/>
</dbReference>
<dbReference type="InterPro" id="IPR033114">
    <property type="entry name" value="HNH_CAS9"/>
</dbReference>
<evidence type="ECO:0000256" key="2">
    <source>
        <dbReference type="ARBA" id="ARBA00022722"/>
    </source>
</evidence>
<dbReference type="Pfam" id="PF18541">
    <property type="entry name" value="RuvC_III"/>
    <property type="match status" value="1"/>
</dbReference>
<keyword evidence="6 12" id="KW-0460">Magnesium</keyword>
<dbReference type="GO" id="GO:0003677">
    <property type="term" value="F:DNA binding"/>
    <property type="evidence" value="ECO:0007669"/>
    <property type="project" value="UniProtKB-UniRule"/>
</dbReference>
<name>A0A918JUP0_9FLAO</name>
<dbReference type="GO" id="GO:0051607">
    <property type="term" value="P:defense response to virus"/>
    <property type="evidence" value="ECO:0007669"/>
    <property type="project" value="UniProtKB-UniRule"/>
</dbReference>
<dbReference type="NCBIfam" id="TIGR01865">
    <property type="entry name" value="cas_Csn1"/>
    <property type="match status" value="2"/>
</dbReference>
<feature type="active site" description="For RuvC-like nuclease domain" evidence="12">
    <location>
        <position position="8"/>
    </location>
</feature>
<dbReference type="EC" id="3.1.-.-" evidence="12"/>
<reference evidence="14 15" key="1">
    <citation type="journal article" date="2014" name="Int. J. Syst. Evol. Microbiol.">
        <title>Complete genome sequence of Corynebacterium casei LMG S-19264T (=DSM 44701T), isolated from a smear-ripened cheese.</title>
        <authorList>
            <consortium name="US DOE Joint Genome Institute (JGI-PGF)"/>
            <person name="Walter F."/>
            <person name="Albersmeier A."/>
            <person name="Kalinowski J."/>
            <person name="Ruckert C."/>
        </authorList>
    </citation>
    <scope>NUCLEOTIDE SEQUENCE [LARGE SCALE GENOMIC DNA]</scope>
    <source>
        <strain evidence="14 15">KCTC 12285</strain>
    </source>
</reference>
<keyword evidence="2 12" id="KW-0540">Nuclease</keyword>
<feature type="binding site" evidence="12">
    <location>
        <position position="692"/>
    </location>
    <ligand>
        <name>Mg(2+)</name>
        <dbReference type="ChEBI" id="CHEBI:18420"/>
        <label>2</label>
    </ligand>
</feature>
<keyword evidence="8 12" id="KW-0051">Antiviral defense</keyword>
<evidence type="ECO:0000256" key="8">
    <source>
        <dbReference type="ARBA" id="ARBA00023118"/>
    </source>
</evidence>
<comment type="domain">
    <text evidence="12">Has 2 endonuclease domains. The discontinuous RuvC-like domain cleaves the target DNA noncomplementary to crRNA while the HNH nuclease domain cleaves the target DNA complementary to crRNA.</text>
</comment>
<keyword evidence="4 12" id="KW-0255">Endonuclease</keyword>
<dbReference type="GO" id="GO:0016787">
    <property type="term" value="F:hydrolase activity"/>
    <property type="evidence" value="ECO:0007669"/>
    <property type="project" value="UniProtKB-KW"/>
</dbReference>
<evidence type="ECO:0000313" key="14">
    <source>
        <dbReference type="EMBL" id="GGX17656.1"/>
    </source>
</evidence>
<evidence type="ECO:0000256" key="4">
    <source>
        <dbReference type="ARBA" id="ARBA00022759"/>
    </source>
</evidence>
<evidence type="ECO:0000256" key="7">
    <source>
        <dbReference type="ARBA" id="ARBA00022884"/>
    </source>
</evidence>
<evidence type="ECO:0000256" key="6">
    <source>
        <dbReference type="ARBA" id="ARBA00022842"/>
    </source>
</evidence>
<keyword evidence="10" id="KW-0464">Manganese</keyword>